<dbReference type="GO" id="GO:0051301">
    <property type="term" value="P:cell division"/>
    <property type="evidence" value="ECO:0007669"/>
    <property type="project" value="InterPro"/>
</dbReference>
<dbReference type="NCBIfam" id="NF038403">
    <property type="entry name" value="perm_prefix_1"/>
    <property type="match status" value="1"/>
</dbReference>
<feature type="transmembrane region" description="Helical" evidence="6">
    <location>
        <begin position="394"/>
        <end position="417"/>
    </location>
</feature>
<dbReference type="GO" id="GO:0015648">
    <property type="term" value="F:lipid-linked peptidoglycan transporter activity"/>
    <property type="evidence" value="ECO:0007669"/>
    <property type="project" value="TreeGrafter"/>
</dbReference>
<feature type="transmembrane region" description="Helical" evidence="6">
    <location>
        <begin position="140"/>
        <end position="158"/>
    </location>
</feature>
<proteinExistence type="predicted"/>
<dbReference type="GO" id="GO:0005886">
    <property type="term" value="C:plasma membrane"/>
    <property type="evidence" value="ECO:0007669"/>
    <property type="project" value="TreeGrafter"/>
</dbReference>
<comment type="caution">
    <text evidence="7">The sequence shown here is derived from an EMBL/GenBank/DDBJ whole genome shotgun (WGS) entry which is preliminary data.</text>
</comment>
<dbReference type="PANTHER" id="PTHR30474:SF1">
    <property type="entry name" value="PEPTIDOGLYCAN GLYCOSYLTRANSFERASE MRDB"/>
    <property type="match status" value="1"/>
</dbReference>
<evidence type="ECO:0000313" key="8">
    <source>
        <dbReference type="Proteomes" id="UP000295636"/>
    </source>
</evidence>
<dbReference type="PANTHER" id="PTHR30474">
    <property type="entry name" value="CELL CYCLE PROTEIN"/>
    <property type="match status" value="1"/>
</dbReference>
<feature type="transmembrane region" description="Helical" evidence="6">
    <location>
        <begin position="279"/>
        <end position="297"/>
    </location>
</feature>
<feature type="transmembrane region" description="Helical" evidence="6">
    <location>
        <begin position="348"/>
        <end position="373"/>
    </location>
</feature>
<evidence type="ECO:0000256" key="5">
    <source>
        <dbReference type="ARBA" id="ARBA00023136"/>
    </source>
</evidence>
<evidence type="ECO:0000256" key="6">
    <source>
        <dbReference type="SAM" id="Phobius"/>
    </source>
</evidence>
<protein>
    <submittedName>
        <fullName evidence="7">FtsW/RodA/SpoVE family cell cycle protein</fullName>
    </submittedName>
</protein>
<comment type="subcellular location">
    <subcellularLocation>
        <location evidence="1">Membrane</location>
        <topology evidence="1">Multi-pass membrane protein</topology>
    </subcellularLocation>
</comment>
<accession>A0A4R5KYM8</accession>
<keyword evidence="4 6" id="KW-1133">Transmembrane helix</keyword>
<feature type="transmembrane region" description="Helical" evidence="6">
    <location>
        <begin position="196"/>
        <end position="218"/>
    </location>
</feature>
<dbReference type="EMBL" id="SMRT01000001">
    <property type="protein sequence ID" value="TDG00171.1"/>
    <property type="molecule type" value="Genomic_DNA"/>
</dbReference>
<evidence type="ECO:0000313" key="7">
    <source>
        <dbReference type="EMBL" id="TDG00171.1"/>
    </source>
</evidence>
<keyword evidence="2 6" id="KW-0812">Transmembrane</keyword>
<feature type="transmembrane region" description="Helical" evidence="6">
    <location>
        <begin position="230"/>
        <end position="248"/>
    </location>
</feature>
<gene>
    <name evidence="7" type="ORF">E1757_00540</name>
</gene>
<keyword evidence="5 6" id="KW-0472">Membrane</keyword>
<reference evidence="7 8" key="1">
    <citation type="submission" date="2019-03" db="EMBL/GenBank/DDBJ databases">
        <title>This is whole genome sequence of Paenibacillus sp MS74 strain.</title>
        <authorList>
            <person name="Trinh H.N."/>
        </authorList>
    </citation>
    <scope>NUCLEOTIDE SEQUENCE [LARGE SCALE GENOMIC DNA]</scope>
    <source>
        <strain evidence="7 8">MS74</strain>
    </source>
</reference>
<dbReference type="InterPro" id="IPR047928">
    <property type="entry name" value="Perm_prefix_1"/>
</dbReference>
<dbReference type="AlphaFoldDB" id="A0A4R5KYM8"/>
<evidence type="ECO:0000256" key="4">
    <source>
        <dbReference type="ARBA" id="ARBA00022989"/>
    </source>
</evidence>
<evidence type="ECO:0000256" key="2">
    <source>
        <dbReference type="ARBA" id="ARBA00022692"/>
    </source>
</evidence>
<dbReference type="OrthoDB" id="2192428at2"/>
<evidence type="ECO:0000256" key="1">
    <source>
        <dbReference type="ARBA" id="ARBA00004141"/>
    </source>
</evidence>
<dbReference type="InterPro" id="IPR001182">
    <property type="entry name" value="FtsW/RodA"/>
</dbReference>
<keyword evidence="3" id="KW-0133">Cell shape</keyword>
<dbReference type="GO" id="GO:0032153">
    <property type="term" value="C:cell division site"/>
    <property type="evidence" value="ECO:0007669"/>
    <property type="project" value="TreeGrafter"/>
</dbReference>
<name>A0A4R5KYM8_9BACL</name>
<feature type="transmembrane region" description="Helical" evidence="6">
    <location>
        <begin position="423"/>
        <end position="445"/>
    </location>
</feature>
<feature type="transmembrane region" description="Helical" evidence="6">
    <location>
        <begin position="98"/>
        <end position="120"/>
    </location>
</feature>
<evidence type="ECO:0000256" key="3">
    <source>
        <dbReference type="ARBA" id="ARBA00022960"/>
    </source>
</evidence>
<dbReference type="GO" id="GO:0008360">
    <property type="term" value="P:regulation of cell shape"/>
    <property type="evidence" value="ECO:0007669"/>
    <property type="project" value="UniProtKB-KW"/>
</dbReference>
<sequence length="455" mass="50360">MALVPKCGRSCARGGTRMKASDNHPLIDDYLSSVCGCVKARELHKEIRQEMAGHLEELVHAKRGEGWDEEAAAQWAIRQMGDPEAVGRELNKVHKPRIPWGLVCWVAVLLVISLVAMYAVELAYATNENSAFASFHFLLRKAQFTMIGLLIMALLLFFDYRKLLNYSWAIYACTLLVSLAAIVWGPQVNGMKGYLYFGPVSIDWINVSPFLFILAAAGSLHNRDSSKRSLALQHLLFVFIPASVYLIAPSMSSLLIYASAYLLLLCAVRTGWFAAGSQALVFGAIGGLYIVSGYGRMRLEAFFHRYDHSMDAGYMYVQIDDAIRSAGWWGHGFAAVNKKLPYIHSDTIFTYLIYSMGWLAGGVIVTCAVWFAVHLLRILVEVRDGYGKLLISGLSALLMVQFIWSIGMSLGVLPILGGASLPFVSYGGSHLLVEMAAMGVIFSVYRRKDTIRIKG</sequence>
<organism evidence="7 8">
    <name type="scientific">Paenibacillus piri</name>
    <dbReference type="NCBI Taxonomy" id="2547395"/>
    <lineage>
        <taxon>Bacteria</taxon>
        <taxon>Bacillati</taxon>
        <taxon>Bacillota</taxon>
        <taxon>Bacilli</taxon>
        <taxon>Bacillales</taxon>
        <taxon>Paenibacillaceae</taxon>
        <taxon>Paenibacillus</taxon>
    </lineage>
</organism>
<dbReference type="Pfam" id="PF01098">
    <property type="entry name" value="FTSW_RODA_SPOVE"/>
    <property type="match status" value="1"/>
</dbReference>
<keyword evidence="8" id="KW-1185">Reference proteome</keyword>
<dbReference type="Proteomes" id="UP000295636">
    <property type="component" value="Unassembled WGS sequence"/>
</dbReference>
<feature type="transmembrane region" description="Helical" evidence="6">
    <location>
        <begin position="165"/>
        <end position="184"/>
    </location>
</feature>